<gene>
    <name evidence="1" type="ORF">CHX27_04965</name>
</gene>
<evidence type="ECO:0008006" key="3">
    <source>
        <dbReference type="Google" id="ProtNLM"/>
    </source>
</evidence>
<dbReference type="PANTHER" id="PTHR38471">
    <property type="entry name" value="FOUR HELIX BUNDLE PROTEIN"/>
    <property type="match status" value="1"/>
</dbReference>
<name>A0A255ZX71_9FLAO</name>
<comment type="caution">
    <text evidence="1">The sequence shown here is derived from an EMBL/GenBank/DDBJ whole genome shotgun (WGS) entry which is preliminary data.</text>
</comment>
<dbReference type="AlphaFoldDB" id="A0A255ZX71"/>
<dbReference type="Pfam" id="PF05635">
    <property type="entry name" value="23S_rRNA_IVP"/>
    <property type="match status" value="1"/>
</dbReference>
<evidence type="ECO:0000313" key="1">
    <source>
        <dbReference type="EMBL" id="OYQ46108.1"/>
    </source>
</evidence>
<dbReference type="InterPro" id="IPR036583">
    <property type="entry name" value="23S_rRNA_IVS_sf"/>
</dbReference>
<dbReference type="SUPFAM" id="SSF158446">
    <property type="entry name" value="IVS-encoded protein-like"/>
    <property type="match status" value="1"/>
</dbReference>
<dbReference type="Gene3D" id="1.20.1440.60">
    <property type="entry name" value="23S rRNA-intervening sequence"/>
    <property type="match status" value="1"/>
</dbReference>
<dbReference type="RefSeq" id="WP_094485659.1">
    <property type="nucleotide sequence ID" value="NZ_NOXX01000170.1"/>
</dbReference>
<proteinExistence type="predicted"/>
<dbReference type="PANTHER" id="PTHR38471:SF2">
    <property type="entry name" value="FOUR HELIX BUNDLE PROTEIN"/>
    <property type="match status" value="1"/>
</dbReference>
<accession>A0A255ZX71</accession>
<dbReference type="NCBIfam" id="TIGR02436">
    <property type="entry name" value="four helix bundle protein"/>
    <property type="match status" value="1"/>
</dbReference>
<dbReference type="OrthoDB" id="5515766at2"/>
<evidence type="ECO:0000313" key="2">
    <source>
        <dbReference type="Proteomes" id="UP000216035"/>
    </source>
</evidence>
<dbReference type="Proteomes" id="UP000216035">
    <property type="component" value="Unassembled WGS sequence"/>
</dbReference>
<reference evidence="1 2" key="1">
    <citation type="submission" date="2017-07" db="EMBL/GenBank/DDBJ databases">
        <title>Flavobacterium cyanobacteriorum sp. nov., isolated from cyanobacterial aggregates in a eutrophic lake.</title>
        <authorList>
            <person name="Cai H."/>
        </authorList>
    </citation>
    <scope>NUCLEOTIDE SEQUENCE [LARGE SCALE GENOMIC DNA]</scope>
    <source>
        <strain evidence="1 2">TH167</strain>
    </source>
</reference>
<protein>
    <recommendedName>
        <fullName evidence="3">Four helix bundle protein</fullName>
    </recommendedName>
</protein>
<dbReference type="InterPro" id="IPR012657">
    <property type="entry name" value="23S_rRNA-intervening_sequence"/>
</dbReference>
<sequence length="135" mass="15639">MAKYSSFEEMQVYQKALKFAVNAYLLANKNDSISKNFGLKDQLQRGALSISNNIAEGFERETIKEMIRFLYIAKGSAGECRNMFTFFNEMSYLSDEECKIYKSELFEISGQLGNYIKYLKNLEKQNKLSQKTENS</sequence>
<organism evidence="1 2">
    <name type="scientific">Flavobacterium aurantiibacter</name>
    <dbReference type="NCBI Taxonomy" id="2023067"/>
    <lineage>
        <taxon>Bacteria</taxon>
        <taxon>Pseudomonadati</taxon>
        <taxon>Bacteroidota</taxon>
        <taxon>Flavobacteriia</taxon>
        <taxon>Flavobacteriales</taxon>
        <taxon>Flavobacteriaceae</taxon>
        <taxon>Flavobacterium</taxon>
    </lineage>
</organism>
<dbReference type="EMBL" id="NOXX01000170">
    <property type="protein sequence ID" value="OYQ46108.1"/>
    <property type="molecule type" value="Genomic_DNA"/>
</dbReference>
<keyword evidence="2" id="KW-1185">Reference proteome</keyword>
<dbReference type="CDD" id="cd16377">
    <property type="entry name" value="23S_rRNA_IVP_like"/>
    <property type="match status" value="1"/>
</dbReference>